<name>A0ABQ4CQ35_9ACTN</name>
<comment type="caution">
    <text evidence="1">The sequence shown here is derived from an EMBL/GenBank/DDBJ whole genome shotgun (WGS) entry which is preliminary data.</text>
</comment>
<organism evidence="1 2">
    <name type="scientific">Asanoa siamensis</name>
    <dbReference type="NCBI Taxonomy" id="926357"/>
    <lineage>
        <taxon>Bacteria</taxon>
        <taxon>Bacillati</taxon>
        <taxon>Actinomycetota</taxon>
        <taxon>Actinomycetes</taxon>
        <taxon>Micromonosporales</taxon>
        <taxon>Micromonosporaceae</taxon>
        <taxon>Asanoa</taxon>
    </lineage>
</organism>
<sequence>MNERFHAGREFLRREGRLLERRLFATCFEGASGRGVIEALRGYANDDGGFGHGLEPDKRCPASLPIDVECALAAMATAGVTDEPMIQRACDYLAGVSTGGAVPLAFPVIEGYPRAEHWAAWAYEPDVNPTAGIAGLLYELGVAHPWLAEAATYTWSRLDEATLPTDAHALRTLLTFLAHTPERDRATAAAATVRAALTSAAYFNLDPADDSYGLSPLTVAPSADSRWRALFADEVIEAHLDRMERDQQPDGGWPIAWDPPGAAARTEWRGIVTLANLRTLVSYGRIVLDG</sequence>
<accession>A0ABQ4CQ35</accession>
<evidence type="ECO:0000313" key="2">
    <source>
        <dbReference type="Proteomes" id="UP000604117"/>
    </source>
</evidence>
<reference evidence="1 2" key="1">
    <citation type="submission" date="2021-01" db="EMBL/GenBank/DDBJ databases">
        <title>Whole genome shotgun sequence of Asanoa siamensis NBRC 107932.</title>
        <authorList>
            <person name="Komaki H."/>
            <person name="Tamura T."/>
        </authorList>
    </citation>
    <scope>NUCLEOTIDE SEQUENCE [LARGE SCALE GENOMIC DNA]</scope>
    <source>
        <strain evidence="1 2">NBRC 107932</strain>
    </source>
</reference>
<gene>
    <name evidence="1" type="ORF">Asi02nite_29130</name>
</gene>
<proteinExistence type="predicted"/>
<dbReference type="EMBL" id="BONE01000020">
    <property type="protein sequence ID" value="GIF73395.1"/>
    <property type="molecule type" value="Genomic_DNA"/>
</dbReference>
<keyword evidence="2" id="KW-1185">Reference proteome</keyword>
<evidence type="ECO:0008006" key="3">
    <source>
        <dbReference type="Google" id="ProtNLM"/>
    </source>
</evidence>
<dbReference type="InterPro" id="IPR008930">
    <property type="entry name" value="Terpenoid_cyclase/PrenylTrfase"/>
</dbReference>
<protein>
    <recommendedName>
        <fullName evidence="3">Prenyltransferase and squalene oxidase repeat-containing protein</fullName>
    </recommendedName>
</protein>
<dbReference type="Proteomes" id="UP000604117">
    <property type="component" value="Unassembled WGS sequence"/>
</dbReference>
<evidence type="ECO:0000313" key="1">
    <source>
        <dbReference type="EMBL" id="GIF73395.1"/>
    </source>
</evidence>
<dbReference type="RefSeq" id="WP_203713300.1">
    <property type="nucleotide sequence ID" value="NZ_BONE01000020.1"/>
</dbReference>
<dbReference type="SUPFAM" id="SSF48239">
    <property type="entry name" value="Terpenoid cyclases/Protein prenyltransferases"/>
    <property type="match status" value="1"/>
</dbReference>